<dbReference type="OrthoDB" id="2691873at2759"/>
<dbReference type="GeneID" id="64601787"/>
<dbReference type="AlphaFoldDB" id="A0A9P7D9Y6"/>
<keyword evidence="2" id="KW-1185">Reference proteome</keyword>
<evidence type="ECO:0000313" key="2">
    <source>
        <dbReference type="Proteomes" id="UP000719766"/>
    </source>
</evidence>
<sequence length="258" mass="27884">MDARLGNCMGTGNPRWVAGTGTAGYGRSVAILRLGAFTARARGACRVDSRWGVGGIRAAKLNSIVIPPLHPLIHCAHPLISRAPSCTSGTPSRTSQTSTLSYIARTLLYILRTSLMAPIHPLVHPVHALMSPSPSILVRAKAMLIRVVAHRSQLVSPLILIRERAMLIRVIAHRSQTVSPLILVRARAMLIHVVAHRSQFATFPTRWMPCANAQRAPANLPVPPLLVPSTYVRVTSAFADVCWTYVLSTGGDTYGTRG</sequence>
<proteinExistence type="predicted"/>
<dbReference type="EMBL" id="JABBWE010000145">
    <property type="protein sequence ID" value="KAG1784458.1"/>
    <property type="molecule type" value="Genomic_DNA"/>
</dbReference>
<comment type="caution">
    <text evidence="1">The sequence shown here is derived from an EMBL/GenBank/DDBJ whole genome shotgun (WGS) entry which is preliminary data.</text>
</comment>
<reference evidence="1" key="1">
    <citation type="journal article" date="2020" name="New Phytol.">
        <title>Comparative genomics reveals dynamic genome evolution in host specialist ectomycorrhizal fungi.</title>
        <authorList>
            <person name="Lofgren L.A."/>
            <person name="Nguyen N.H."/>
            <person name="Vilgalys R."/>
            <person name="Ruytinx J."/>
            <person name="Liao H.L."/>
            <person name="Branco S."/>
            <person name="Kuo A."/>
            <person name="LaButti K."/>
            <person name="Lipzen A."/>
            <person name="Andreopoulos W."/>
            <person name="Pangilinan J."/>
            <person name="Riley R."/>
            <person name="Hundley H."/>
            <person name="Na H."/>
            <person name="Barry K."/>
            <person name="Grigoriev I.V."/>
            <person name="Stajich J.E."/>
            <person name="Kennedy P.G."/>
        </authorList>
    </citation>
    <scope>NUCLEOTIDE SEQUENCE</scope>
    <source>
        <strain evidence="1">S12</strain>
    </source>
</reference>
<organism evidence="1 2">
    <name type="scientific">Suillus plorans</name>
    <dbReference type="NCBI Taxonomy" id="116603"/>
    <lineage>
        <taxon>Eukaryota</taxon>
        <taxon>Fungi</taxon>
        <taxon>Dikarya</taxon>
        <taxon>Basidiomycota</taxon>
        <taxon>Agaricomycotina</taxon>
        <taxon>Agaricomycetes</taxon>
        <taxon>Agaricomycetidae</taxon>
        <taxon>Boletales</taxon>
        <taxon>Suillineae</taxon>
        <taxon>Suillaceae</taxon>
        <taxon>Suillus</taxon>
    </lineage>
</organism>
<dbReference type="Proteomes" id="UP000719766">
    <property type="component" value="Unassembled WGS sequence"/>
</dbReference>
<accession>A0A9P7D9Y6</accession>
<evidence type="ECO:0000313" key="1">
    <source>
        <dbReference type="EMBL" id="KAG1784458.1"/>
    </source>
</evidence>
<gene>
    <name evidence="1" type="ORF">HD556DRAFT_1451764</name>
</gene>
<name>A0A9P7D9Y6_9AGAM</name>
<protein>
    <submittedName>
        <fullName evidence="1">Uncharacterized protein</fullName>
    </submittedName>
</protein>
<dbReference type="RefSeq" id="XP_041151943.1">
    <property type="nucleotide sequence ID" value="XM_041308023.1"/>
</dbReference>